<protein>
    <submittedName>
        <fullName evidence="1">Uncharacterized protein</fullName>
    </submittedName>
</protein>
<organism evidence="1 2">
    <name type="scientific">Roseibium litorale</name>
    <dbReference type="NCBI Taxonomy" id="2803841"/>
    <lineage>
        <taxon>Bacteria</taxon>
        <taxon>Pseudomonadati</taxon>
        <taxon>Pseudomonadota</taxon>
        <taxon>Alphaproteobacteria</taxon>
        <taxon>Hyphomicrobiales</taxon>
        <taxon>Stappiaceae</taxon>
        <taxon>Roseibium</taxon>
    </lineage>
</organism>
<dbReference type="EMBL" id="JACYXI010000019">
    <property type="protein sequence ID" value="MBD8894019.1"/>
    <property type="molecule type" value="Genomic_DNA"/>
</dbReference>
<name>A0ABR9CT89_9HYPH</name>
<keyword evidence="2" id="KW-1185">Reference proteome</keyword>
<comment type="caution">
    <text evidence="1">The sequence shown here is derived from an EMBL/GenBank/DDBJ whole genome shotgun (WGS) entry which is preliminary data.</text>
</comment>
<dbReference type="RefSeq" id="WP_192150574.1">
    <property type="nucleotide sequence ID" value="NZ_JACYXI010000019.1"/>
</dbReference>
<sequence length="90" mass="9804">MNGLNFFVNADGLPWAAFVLGHVDLGAAFTVSEVYRKAQDFGLEPEDLGDLPPVHLFHIRRSEAKRQCEIWHICGPEAPGAVAVTGIVFA</sequence>
<proteinExistence type="predicted"/>
<reference evidence="2" key="1">
    <citation type="submission" date="2020-09" db="EMBL/GenBank/DDBJ databases">
        <title>The genome sequence of strain Labrenzia suaedae 4C16A.</title>
        <authorList>
            <person name="Liu Y."/>
        </authorList>
    </citation>
    <scope>NUCLEOTIDE SEQUENCE [LARGE SCALE GENOMIC DNA]</scope>
    <source>
        <strain evidence="2">4C16A</strain>
    </source>
</reference>
<gene>
    <name evidence="1" type="ORF">IG616_20935</name>
</gene>
<evidence type="ECO:0000313" key="1">
    <source>
        <dbReference type="EMBL" id="MBD8894019.1"/>
    </source>
</evidence>
<reference evidence="1 2" key="2">
    <citation type="journal article" date="2021" name="Int. J. Syst. Evol. Microbiol.">
        <title>Roseibium litorale sp. nov., isolated from a tidal flat sediment and proposal for the reclassification of Labrenzia polysiphoniae as Roseibium polysiphoniae comb. nov.</title>
        <authorList>
            <person name="Liu Y."/>
            <person name="Pei T."/>
            <person name="Du J."/>
            <person name="Chao M."/>
            <person name="Deng M.R."/>
            <person name="Zhu H."/>
        </authorList>
    </citation>
    <scope>NUCLEOTIDE SEQUENCE [LARGE SCALE GENOMIC DNA]</scope>
    <source>
        <strain evidence="1 2">4C16A</strain>
    </source>
</reference>
<evidence type="ECO:0000313" key="2">
    <source>
        <dbReference type="Proteomes" id="UP000632063"/>
    </source>
</evidence>
<dbReference type="Proteomes" id="UP000632063">
    <property type="component" value="Unassembled WGS sequence"/>
</dbReference>
<accession>A0ABR9CT89</accession>